<dbReference type="EMBL" id="BMAV01022885">
    <property type="protein sequence ID" value="GFY78247.1"/>
    <property type="molecule type" value="Genomic_DNA"/>
</dbReference>
<accession>A0A8X7CUE7</accession>
<reference evidence="2" key="1">
    <citation type="submission" date="2020-08" db="EMBL/GenBank/DDBJ databases">
        <title>Multicomponent nature underlies the extraordinary mechanical properties of spider dragline silk.</title>
        <authorList>
            <person name="Kono N."/>
            <person name="Nakamura H."/>
            <person name="Mori M."/>
            <person name="Yoshida Y."/>
            <person name="Ohtoshi R."/>
            <person name="Malay A.D."/>
            <person name="Moran D.A.P."/>
            <person name="Tomita M."/>
            <person name="Numata K."/>
            <person name="Arakawa K."/>
        </authorList>
    </citation>
    <scope>NUCLEOTIDE SEQUENCE</scope>
</reference>
<proteinExistence type="predicted"/>
<keyword evidence="3" id="KW-1185">Reference proteome</keyword>
<sequence length="117" mass="13437">MCSFNYLYRKTRAPVGFFSILSDAEKLISHVKKPNGVELNPKGNPLVFSTLCDERFKFEGGNEEFNYENSYLSDLDTNEESLDAASEEDEIHLSPDGTWWKMCENKKKVQDTPNKMS</sequence>
<comment type="caution">
    <text evidence="2">The sequence shown here is derived from an EMBL/GenBank/DDBJ whole genome shotgun (WGS) entry which is preliminary data.</text>
</comment>
<dbReference type="Proteomes" id="UP000886998">
    <property type="component" value="Unassembled WGS sequence"/>
</dbReference>
<name>A0A8X7CUE7_9ARAC</name>
<dbReference type="EMBL" id="BMAV01020950">
    <property type="protein sequence ID" value="GFY74778.1"/>
    <property type="molecule type" value="Genomic_DNA"/>
</dbReference>
<evidence type="ECO:0000313" key="3">
    <source>
        <dbReference type="Proteomes" id="UP000886998"/>
    </source>
</evidence>
<evidence type="ECO:0000313" key="2">
    <source>
        <dbReference type="EMBL" id="GFY78247.1"/>
    </source>
</evidence>
<protein>
    <submittedName>
        <fullName evidence="2">Uncharacterized protein</fullName>
    </submittedName>
</protein>
<organism evidence="2 3">
    <name type="scientific">Trichonephila inaurata madagascariensis</name>
    <dbReference type="NCBI Taxonomy" id="2747483"/>
    <lineage>
        <taxon>Eukaryota</taxon>
        <taxon>Metazoa</taxon>
        <taxon>Ecdysozoa</taxon>
        <taxon>Arthropoda</taxon>
        <taxon>Chelicerata</taxon>
        <taxon>Arachnida</taxon>
        <taxon>Araneae</taxon>
        <taxon>Araneomorphae</taxon>
        <taxon>Entelegynae</taxon>
        <taxon>Araneoidea</taxon>
        <taxon>Nephilidae</taxon>
        <taxon>Trichonephila</taxon>
        <taxon>Trichonephila inaurata</taxon>
    </lineage>
</organism>
<dbReference type="AlphaFoldDB" id="A0A8X7CUE7"/>
<gene>
    <name evidence="2" type="ORF">TNIN_304161</name>
    <name evidence="1" type="ORF">TNIN_442261</name>
</gene>
<evidence type="ECO:0000313" key="1">
    <source>
        <dbReference type="EMBL" id="GFY74778.1"/>
    </source>
</evidence>